<evidence type="ECO:0000256" key="3">
    <source>
        <dbReference type="ARBA" id="ARBA00022723"/>
    </source>
</evidence>
<dbReference type="Proteomes" id="UP000029922">
    <property type="component" value="Unassembled WGS sequence"/>
</dbReference>
<keyword evidence="3 11" id="KW-0479">Metal-binding</keyword>
<evidence type="ECO:0000256" key="7">
    <source>
        <dbReference type="ARBA" id="ARBA00022840"/>
    </source>
</evidence>
<reference evidence="13 14" key="1">
    <citation type="journal article" date="2014" name="Genome Announc.">
        <title>Draft genome sequences of eight enterohepatic helicobacter species isolated from both laboratory and wild rodents.</title>
        <authorList>
            <person name="Sheh A."/>
            <person name="Shen Z."/>
            <person name="Fox J.G."/>
        </authorList>
    </citation>
    <scope>NUCLEOTIDE SEQUENCE [LARGE SCALE GENOMIC DNA]</scope>
    <source>
        <strain evidence="13 14">ST1</strain>
    </source>
</reference>
<keyword evidence="15" id="KW-1185">Reference proteome</keyword>
<keyword evidence="4 11" id="KW-0547">Nucleotide-binding</keyword>
<evidence type="ECO:0000256" key="5">
    <source>
        <dbReference type="ARBA" id="ARBA00022785"/>
    </source>
</evidence>
<evidence type="ECO:0000256" key="2">
    <source>
        <dbReference type="ARBA" id="ARBA00022598"/>
    </source>
</evidence>
<dbReference type="GO" id="GO:0008270">
    <property type="term" value="F:zinc ion binding"/>
    <property type="evidence" value="ECO:0007669"/>
    <property type="project" value="UniProtKB-UniRule"/>
</dbReference>
<dbReference type="Pfam" id="PF06508">
    <property type="entry name" value="QueC"/>
    <property type="match status" value="1"/>
</dbReference>
<evidence type="ECO:0000256" key="4">
    <source>
        <dbReference type="ARBA" id="ARBA00022741"/>
    </source>
</evidence>
<dbReference type="PANTHER" id="PTHR42914">
    <property type="entry name" value="7-CYANO-7-DEAZAGUANINE SYNTHASE"/>
    <property type="match status" value="1"/>
</dbReference>
<comment type="pathway">
    <text evidence="1 11">Purine metabolism; 7-cyano-7-deazaguanine biosynthesis.</text>
</comment>
<evidence type="ECO:0000313" key="12">
    <source>
        <dbReference type="EMBL" id="STQ86167.1"/>
    </source>
</evidence>
<keyword evidence="2 11" id="KW-0436">Ligase</keyword>
<keyword evidence="6 11" id="KW-0862">Zinc</keyword>
<comment type="similarity">
    <text evidence="8 11">Belongs to the QueC family.</text>
</comment>
<organism evidence="12 15">
    <name type="scientific">Helicobacter muridarum</name>
    <dbReference type="NCBI Taxonomy" id="216"/>
    <lineage>
        <taxon>Bacteria</taxon>
        <taxon>Pseudomonadati</taxon>
        <taxon>Campylobacterota</taxon>
        <taxon>Epsilonproteobacteria</taxon>
        <taxon>Campylobacterales</taxon>
        <taxon>Helicobacteraceae</taxon>
        <taxon>Helicobacter</taxon>
    </lineage>
</organism>
<keyword evidence="7 11" id="KW-0067">ATP-binding</keyword>
<feature type="binding site" evidence="11">
    <location>
        <position position="230"/>
    </location>
    <ligand>
        <name>Zn(2+)</name>
        <dbReference type="ChEBI" id="CHEBI:29105"/>
    </ligand>
</feature>
<dbReference type="Proteomes" id="UP000255139">
    <property type="component" value="Unassembled WGS sequence"/>
</dbReference>
<dbReference type="EC" id="6.3.4.20" evidence="9 11"/>
<proteinExistence type="inferred from homology"/>
<evidence type="ECO:0000256" key="10">
    <source>
        <dbReference type="ARBA" id="ARBA00047890"/>
    </source>
</evidence>
<feature type="binding site" evidence="11">
    <location>
        <position position="236"/>
    </location>
    <ligand>
        <name>Zn(2+)</name>
        <dbReference type="ChEBI" id="CHEBI:29105"/>
    </ligand>
</feature>
<dbReference type="PIRSF" id="PIRSF006293">
    <property type="entry name" value="ExsB"/>
    <property type="match status" value="1"/>
</dbReference>
<dbReference type="InterPro" id="IPR014729">
    <property type="entry name" value="Rossmann-like_a/b/a_fold"/>
</dbReference>
<evidence type="ECO:0000256" key="1">
    <source>
        <dbReference type="ARBA" id="ARBA00005061"/>
    </source>
</evidence>
<comment type="catalytic activity">
    <reaction evidence="10 11">
        <text>7-carboxy-7-carbaguanine + NH4(+) + 2 ATP = 7-cyano-7-carbaguanine + 2 AMP + 2 diphosphate + 2 H(+)</text>
        <dbReference type="Rhea" id="RHEA:27982"/>
        <dbReference type="ChEBI" id="CHEBI:15378"/>
        <dbReference type="ChEBI" id="CHEBI:28938"/>
        <dbReference type="ChEBI" id="CHEBI:30616"/>
        <dbReference type="ChEBI" id="CHEBI:33019"/>
        <dbReference type="ChEBI" id="CHEBI:45075"/>
        <dbReference type="ChEBI" id="CHEBI:61036"/>
        <dbReference type="ChEBI" id="CHEBI:456215"/>
        <dbReference type="EC" id="6.3.4.20"/>
    </reaction>
</comment>
<dbReference type="EMBL" id="UGJE01000002">
    <property type="protein sequence ID" value="STQ86167.1"/>
    <property type="molecule type" value="Genomic_DNA"/>
</dbReference>
<feature type="binding site" evidence="11">
    <location>
        <position position="233"/>
    </location>
    <ligand>
        <name>Zn(2+)</name>
        <dbReference type="ChEBI" id="CHEBI:29105"/>
    </ligand>
</feature>
<reference evidence="12 15" key="2">
    <citation type="submission" date="2018-06" db="EMBL/GenBank/DDBJ databases">
        <authorList>
            <consortium name="Pathogen Informatics"/>
            <person name="Doyle S."/>
        </authorList>
    </citation>
    <scope>NUCLEOTIDE SEQUENCE [LARGE SCALE GENOMIC DNA]</scope>
    <source>
        <strain evidence="12 15">NCTC12714</strain>
    </source>
</reference>
<dbReference type="GO" id="GO:0008616">
    <property type="term" value="P:tRNA queuosine(34) biosynthetic process"/>
    <property type="evidence" value="ECO:0007669"/>
    <property type="project" value="UniProtKB-UniRule"/>
</dbReference>
<evidence type="ECO:0000256" key="8">
    <source>
        <dbReference type="ARBA" id="ARBA00037993"/>
    </source>
</evidence>
<feature type="binding site" evidence="11">
    <location>
        <begin position="40"/>
        <end position="50"/>
    </location>
    <ligand>
        <name>ATP</name>
        <dbReference type="ChEBI" id="CHEBI:30616"/>
    </ligand>
</feature>
<dbReference type="UniPathway" id="UPA00391"/>
<protein>
    <recommendedName>
        <fullName evidence="9 11">7-cyano-7-deazaguanine synthase</fullName>
        <ecNumber evidence="9 11">6.3.4.20</ecNumber>
    </recommendedName>
    <alternativeName>
        <fullName evidence="11">7-cyano-7-carbaguanine synthase</fullName>
    </alternativeName>
    <alternativeName>
        <fullName evidence="11">PreQ(0) synthase</fullName>
    </alternativeName>
    <alternativeName>
        <fullName evidence="11">Queuosine biosynthesis protein QueC</fullName>
    </alternativeName>
</protein>
<dbReference type="OrthoDB" id="9789567at2"/>
<evidence type="ECO:0000256" key="11">
    <source>
        <dbReference type="HAMAP-Rule" id="MF_01633"/>
    </source>
</evidence>
<keyword evidence="5 11" id="KW-0671">Queuosine biosynthesis</keyword>
<dbReference type="STRING" id="216.LS73_09845"/>
<dbReference type="EMBL" id="JRPD02000031">
    <property type="protein sequence ID" value="TLD98407.1"/>
    <property type="molecule type" value="Genomic_DNA"/>
</dbReference>
<sequence length="258" mass="28719">MIESNIDSLVNHNICSLHSTKNVNIESIELKNAKRAVCIMSGGIDSALCAYIAKNQGFEIIALHFDYAQRTQTKERECFYALCDDLKPISRVLLNVDFIAHIGGSSLTNSELTIRKNFTDIRESKEIPNTYVPFRNGIFLSIASALAEKEQCEAIFIGVVQEDSSGYPDCTHAFIDKMQAAVNEGRGYSNTRIFAPLLHKNKCEIIELALEHGVPISSTWSCYESQDLACGLCDSCILRLDGFKMAGKSDPILYRIFT</sequence>
<name>A0A377PUA6_9HELI</name>
<dbReference type="GO" id="GO:0016879">
    <property type="term" value="F:ligase activity, forming carbon-nitrogen bonds"/>
    <property type="evidence" value="ECO:0007669"/>
    <property type="project" value="UniProtKB-UniRule"/>
</dbReference>
<evidence type="ECO:0000256" key="9">
    <source>
        <dbReference type="ARBA" id="ARBA00039149"/>
    </source>
</evidence>
<dbReference type="CDD" id="cd01995">
    <property type="entry name" value="QueC-like"/>
    <property type="match status" value="1"/>
</dbReference>
<feature type="binding site" evidence="11">
    <location>
        <position position="222"/>
    </location>
    <ligand>
        <name>Zn(2+)</name>
        <dbReference type="ChEBI" id="CHEBI:29105"/>
    </ligand>
</feature>
<dbReference type="GO" id="GO:0005524">
    <property type="term" value="F:ATP binding"/>
    <property type="evidence" value="ECO:0007669"/>
    <property type="project" value="UniProtKB-UniRule"/>
</dbReference>
<dbReference type="AlphaFoldDB" id="A0A377PUA6"/>
<dbReference type="NCBIfam" id="TIGR00364">
    <property type="entry name" value="7-cyano-7-deazaguanine synthase QueC"/>
    <property type="match status" value="1"/>
</dbReference>
<dbReference type="Gene3D" id="3.40.50.620">
    <property type="entry name" value="HUPs"/>
    <property type="match status" value="1"/>
</dbReference>
<comment type="function">
    <text evidence="11">Catalyzes the ATP-dependent conversion of 7-carboxy-7-deazaguanine (CDG) to 7-cyano-7-deazaguanine (preQ(0)).</text>
</comment>
<dbReference type="SUPFAM" id="SSF52402">
    <property type="entry name" value="Adenine nucleotide alpha hydrolases-like"/>
    <property type="match status" value="1"/>
</dbReference>
<comment type="cofactor">
    <cofactor evidence="11">
        <name>Zn(2+)</name>
        <dbReference type="ChEBI" id="CHEBI:29105"/>
    </cofactor>
    <text evidence="11">Binds 1 zinc ion per subunit.</text>
</comment>
<evidence type="ECO:0000313" key="13">
    <source>
        <dbReference type="EMBL" id="TLD98407.1"/>
    </source>
</evidence>
<dbReference type="PANTHER" id="PTHR42914:SF1">
    <property type="entry name" value="7-CYANO-7-DEAZAGUANINE SYNTHASE"/>
    <property type="match status" value="1"/>
</dbReference>
<dbReference type="HAMAP" id="MF_01633">
    <property type="entry name" value="QueC"/>
    <property type="match status" value="1"/>
</dbReference>
<accession>A0A377PUA6</accession>
<dbReference type="InterPro" id="IPR018317">
    <property type="entry name" value="QueC"/>
</dbReference>
<evidence type="ECO:0000313" key="14">
    <source>
        <dbReference type="Proteomes" id="UP000029922"/>
    </source>
</evidence>
<evidence type="ECO:0000313" key="15">
    <source>
        <dbReference type="Proteomes" id="UP000255139"/>
    </source>
</evidence>
<gene>
    <name evidence="11 12" type="primary">queC</name>
    <name evidence="13" type="ORF">LS73_008950</name>
    <name evidence="12" type="ORF">NCTC12714_00969</name>
</gene>
<evidence type="ECO:0000256" key="6">
    <source>
        <dbReference type="ARBA" id="ARBA00022833"/>
    </source>
</evidence>